<evidence type="ECO:0000259" key="2">
    <source>
        <dbReference type="Pfam" id="PF14028"/>
    </source>
</evidence>
<protein>
    <submittedName>
        <fullName evidence="3">Thiopeptide-type bacteriocin biosynthesis domain-containing protein</fullName>
    </submittedName>
</protein>
<dbReference type="STRING" id="686796.SAMN04488104_10752"/>
<dbReference type="AlphaFoldDB" id="A0A1G6Y1R9"/>
<name>A0A1G6Y1R9_9BACT</name>
<feature type="domain" description="Lantibiotic dehydratase N-terminal" evidence="1">
    <location>
        <begin position="27"/>
        <end position="86"/>
    </location>
</feature>
<dbReference type="EMBL" id="FNAC01000075">
    <property type="protein sequence ID" value="SDD83873.1"/>
    <property type="molecule type" value="Genomic_DNA"/>
</dbReference>
<dbReference type="Pfam" id="PF04738">
    <property type="entry name" value="Lant_dehydr_N"/>
    <property type="match status" value="2"/>
</dbReference>
<organism evidence="3 4">
    <name type="scientific">Algoriphagus faecimaris</name>
    <dbReference type="NCBI Taxonomy" id="686796"/>
    <lineage>
        <taxon>Bacteria</taxon>
        <taxon>Pseudomonadati</taxon>
        <taxon>Bacteroidota</taxon>
        <taxon>Cytophagia</taxon>
        <taxon>Cytophagales</taxon>
        <taxon>Cyclobacteriaceae</taxon>
        <taxon>Algoriphagus</taxon>
    </lineage>
</organism>
<dbReference type="Proteomes" id="UP000199060">
    <property type="component" value="Unassembled WGS sequence"/>
</dbReference>
<dbReference type="InterPro" id="IPR006827">
    <property type="entry name" value="Lant_deHydtase_N"/>
</dbReference>
<reference evidence="4" key="1">
    <citation type="submission" date="2016-10" db="EMBL/GenBank/DDBJ databases">
        <authorList>
            <person name="Varghese N."/>
            <person name="Submissions S."/>
        </authorList>
    </citation>
    <scope>NUCLEOTIDE SEQUENCE [LARGE SCALE GENOMIC DNA]</scope>
    <source>
        <strain evidence="4">DSM 23095</strain>
    </source>
</reference>
<keyword evidence="4" id="KW-1185">Reference proteome</keyword>
<accession>A0A1G6Y1R9</accession>
<feature type="domain" description="Thiopeptide-type bacteriocin biosynthesis" evidence="2">
    <location>
        <begin position="615"/>
        <end position="851"/>
    </location>
</feature>
<sequence>MKLLYRLHLLDFDPKDEKQWLVHWDFIQKAIATSSNSLSLKLRGKKPADLSAQLKLKIYKYLLRGRYRCTPFGYWAGVGLASWQKETFPLIADLDYTIISELTPSIPDNQAEDEKRYRLAPGLIGEGNFFHYWSYCKIEEGWRRSSISNIKMVDDLVNHLVTAKSINQAEFLGLFSDINPNTAISIWNSFLESGLLLDARFPSIGPNTETKVAPSIDLKISNSIHVSQSIQNQLDQFIAQAGALFSPVSSPFIQELKKWFLFHYDDRFVPLALMEQLTEIPKIFKTSSATSDSINSALKESFWGNVKKIDLKELFELKPTQSLEHIHLVFKVGGKNKVYIENIASNRPFAYSGRFSLDEEIFDNLRDNFPKEDEQNHVIYADVLLFESQKSNLICRHKNPYFYVINPFIKETKNRVLGMADLCLGLRDDEFILISKSLRKRIIPTIQHPLNPTHISYFPSRLIWEIAHQQQFKFLPYVHPAFQEGNYLPALFWGDIQVQDRRWKLQISQFDSEEKLWKHLQHDRIPPEVLVGYLDRELLLNWEDPRDLKLLWEELKIHEELFIYACSWKNDSGFRKENGSKMYPQFIYSKLLKSTTYPDAKPYFIHLVSTQDPNWLSIRILMEDEAIPIFLDRSLPHIMEELNDLFFLESWYFLVYKSPMAELRLRVKCSQPNLNKPLFSKLEQLIKNSAWVKHILKADYYPEVGKYGSKGIVQSELIFSFESKLVLGFLPDKTNFWSELDPVSHTEWVVQLYYLVITASPKAKEMFSFIRDLVKDIPYQERRKLKELADFRVELEISQSIKDAYLAMFRNHEYFDSEKSILFVFNHLHMCCNRIFGLDAPHHEQVVIYKLYQRLGNDHYSTS</sequence>
<dbReference type="InterPro" id="IPR023809">
    <property type="entry name" value="Thiopep_bacteriocin_synth_dom"/>
</dbReference>
<dbReference type="Pfam" id="PF14028">
    <property type="entry name" value="Lant_dehydr_C"/>
    <property type="match status" value="1"/>
</dbReference>
<evidence type="ECO:0000313" key="4">
    <source>
        <dbReference type="Proteomes" id="UP000199060"/>
    </source>
</evidence>
<evidence type="ECO:0000313" key="3">
    <source>
        <dbReference type="EMBL" id="SDD83873.1"/>
    </source>
</evidence>
<dbReference type="OrthoDB" id="1273722at2"/>
<proteinExistence type="predicted"/>
<gene>
    <name evidence="3" type="ORF">SAMN04488104_10752</name>
</gene>
<dbReference type="RefSeq" id="WP_087941456.1">
    <property type="nucleotide sequence ID" value="NZ_FNAC01000075.1"/>
</dbReference>
<feature type="domain" description="Lantibiotic dehydratase N-terminal" evidence="1">
    <location>
        <begin position="342"/>
        <end position="551"/>
    </location>
</feature>
<dbReference type="NCBIfam" id="TIGR03891">
    <property type="entry name" value="thiopep_ocin"/>
    <property type="match status" value="1"/>
</dbReference>
<evidence type="ECO:0000259" key="1">
    <source>
        <dbReference type="Pfam" id="PF04738"/>
    </source>
</evidence>